<accession>A0A1N6CT65</accession>
<feature type="transmembrane region" description="Helical" evidence="1">
    <location>
        <begin position="72"/>
        <end position="94"/>
    </location>
</feature>
<feature type="transmembrane region" description="Helical" evidence="1">
    <location>
        <begin position="210"/>
        <end position="232"/>
    </location>
</feature>
<keyword evidence="1" id="KW-0472">Membrane</keyword>
<dbReference type="OrthoDB" id="8445931at2"/>
<dbReference type="RefSeq" id="WP_074203941.1">
    <property type="nucleotide sequence ID" value="NZ_FSQW01000001.1"/>
</dbReference>
<dbReference type="Proteomes" id="UP000185192">
    <property type="component" value="Unassembled WGS sequence"/>
</dbReference>
<feature type="transmembrane region" description="Helical" evidence="1">
    <location>
        <begin position="6"/>
        <end position="27"/>
    </location>
</feature>
<dbReference type="InterPro" id="IPR007272">
    <property type="entry name" value="Sulf_transp_TsuA/YedE"/>
</dbReference>
<feature type="transmembrane region" description="Helical" evidence="1">
    <location>
        <begin position="173"/>
        <end position="190"/>
    </location>
</feature>
<name>A0A1N6CT65_9SPHN</name>
<dbReference type="EMBL" id="FSQW01000001">
    <property type="protein sequence ID" value="SIN61712.1"/>
    <property type="molecule type" value="Genomic_DNA"/>
</dbReference>
<feature type="transmembrane region" description="Helical" evidence="1">
    <location>
        <begin position="277"/>
        <end position="299"/>
    </location>
</feature>
<evidence type="ECO:0000256" key="1">
    <source>
        <dbReference type="SAM" id="Phobius"/>
    </source>
</evidence>
<feature type="transmembrane region" description="Helical" evidence="1">
    <location>
        <begin position="106"/>
        <end position="122"/>
    </location>
</feature>
<keyword evidence="3" id="KW-1185">Reference proteome</keyword>
<feature type="transmembrane region" description="Helical" evidence="1">
    <location>
        <begin position="39"/>
        <end position="60"/>
    </location>
</feature>
<evidence type="ECO:0000313" key="3">
    <source>
        <dbReference type="Proteomes" id="UP000185192"/>
    </source>
</evidence>
<sequence>MSAFYVVPLAFILGFALGRAATCTVAATQRWIVDGKTDWLFGLLIVASWAALVLFVLVEFTGRAHIPLDIEITGQLFFGAALMGLGAMINRGCFVGTVGYIGTGKFSYILSFVGLAIALWLARSDVLNLFGPVEFLPRTPVSESVTKQVALGLFGLFCLVSLWMVFVKRQKVYLALIAIGISAATIYGTRPEWAYTAQLNSFLQGQGLSVGKTIELAVIALFAGAIFSSWLKDRFRPELGSWKFALANLSGGFLMGIGASAVPGGNDILLMWTIPGLTLYGVVAYLVMITAIALAMLFGKHVMPKISGRFQPASGGANIS</sequence>
<dbReference type="STRING" id="1123272.SAMN02745824_0942"/>
<proteinExistence type="predicted"/>
<dbReference type="AlphaFoldDB" id="A0A1N6CT65"/>
<protein>
    <submittedName>
        <fullName evidence="2">Sulphur transport</fullName>
    </submittedName>
</protein>
<reference evidence="3" key="1">
    <citation type="submission" date="2016-11" db="EMBL/GenBank/DDBJ databases">
        <authorList>
            <person name="Varghese N."/>
            <person name="Submissions S."/>
        </authorList>
    </citation>
    <scope>NUCLEOTIDE SEQUENCE [LARGE SCALE GENOMIC DNA]</scope>
    <source>
        <strain evidence="3">DSM 22363</strain>
    </source>
</reference>
<evidence type="ECO:0000313" key="2">
    <source>
        <dbReference type="EMBL" id="SIN61712.1"/>
    </source>
</evidence>
<gene>
    <name evidence="2" type="ORF">SAMN02745824_0942</name>
</gene>
<feature type="transmembrane region" description="Helical" evidence="1">
    <location>
        <begin position="244"/>
        <end position="265"/>
    </location>
</feature>
<organism evidence="2 3">
    <name type="scientific">Parasphingorhabdus marina DSM 22363</name>
    <dbReference type="NCBI Taxonomy" id="1123272"/>
    <lineage>
        <taxon>Bacteria</taxon>
        <taxon>Pseudomonadati</taxon>
        <taxon>Pseudomonadota</taxon>
        <taxon>Alphaproteobacteria</taxon>
        <taxon>Sphingomonadales</taxon>
        <taxon>Sphingomonadaceae</taxon>
        <taxon>Parasphingorhabdus</taxon>
    </lineage>
</organism>
<dbReference type="Pfam" id="PF04143">
    <property type="entry name" value="Sulf_transp"/>
    <property type="match status" value="1"/>
</dbReference>
<keyword evidence="1" id="KW-0812">Transmembrane</keyword>
<feature type="transmembrane region" description="Helical" evidence="1">
    <location>
        <begin position="149"/>
        <end position="166"/>
    </location>
</feature>
<keyword evidence="1" id="KW-1133">Transmembrane helix</keyword>